<dbReference type="AlphaFoldDB" id="A0A9X4M1F8"/>
<dbReference type="RefSeq" id="WP_332520065.1">
    <property type="nucleotide sequence ID" value="NZ_JANRHA010000007.1"/>
</dbReference>
<dbReference type="PANTHER" id="PTHR12714">
    <property type="entry name" value="PROTEIN-S ISOPRENYLCYSTEINE O-METHYLTRANSFERASE"/>
    <property type="match status" value="1"/>
</dbReference>
<keyword evidence="2 5" id="KW-0812">Transmembrane</keyword>
<dbReference type="GO" id="GO:0004671">
    <property type="term" value="F:protein C-terminal S-isoprenylcysteine carboxyl O-methyltransferase activity"/>
    <property type="evidence" value="ECO:0007669"/>
    <property type="project" value="InterPro"/>
</dbReference>
<sequence length="195" mass="20958">MSPLFVADPAASVVLALALAAFVGSEYRIGRTHPGRPELSRDEWSGAAVGLGLLAVYVGGAVISVRVPATVIGRGAWWWFAAGLVVAVCGQGLRLRAVHQLGAAFTVRVQTAPGQRVVDTGLYRRIRHPSYTGALICALGFTIAYTNWLSPLTVLVLAAAYVVRIPHEERVLIAGLGEPYRRYIGRTKRVIPFVL</sequence>
<evidence type="ECO:0000256" key="5">
    <source>
        <dbReference type="SAM" id="Phobius"/>
    </source>
</evidence>
<feature type="transmembrane region" description="Helical" evidence="5">
    <location>
        <begin position="133"/>
        <end position="163"/>
    </location>
</feature>
<name>A0A9X4M1F8_9ACTN</name>
<gene>
    <name evidence="6" type="ORF">NVS88_12805</name>
</gene>
<keyword evidence="7" id="KW-1185">Reference proteome</keyword>
<dbReference type="Gene3D" id="1.20.120.1630">
    <property type="match status" value="1"/>
</dbReference>
<keyword evidence="3 5" id="KW-1133">Transmembrane helix</keyword>
<dbReference type="GO" id="GO:0016020">
    <property type="term" value="C:membrane"/>
    <property type="evidence" value="ECO:0007669"/>
    <property type="project" value="UniProtKB-SubCell"/>
</dbReference>
<dbReference type="Pfam" id="PF04140">
    <property type="entry name" value="ICMT"/>
    <property type="match status" value="1"/>
</dbReference>
<evidence type="ECO:0000313" key="7">
    <source>
        <dbReference type="Proteomes" id="UP001152755"/>
    </source>
</evidence>
<comment type="caution">
    <text evidence="6">The sequence shown here is derived from an EMBL/GenBank/DDBJ whole genome shotgun (WGS) entry which is preliminary data.</text>
</comment>
<dbReference type="EMBL" id="JANRHA010000007">
    <property type="protein sequence ID" value="MDG3015431.1"/>
    <property type="molecule type" value="Genomic_DNA"/>
</dbReference>
<evidence type="ECO:0000313" key="6">
    <source>
        <dbReference type="EMBL" id="MDG3015431.1"/>
    </source>
</evidence>
<feature type="transmembrane region" description="Helical" evidence="5">
    <location>
        <begin position="76"/>
        <end position="93"/>
    </location>
</feature>
<evidence type="ECO:0000256" key="3">
    <source>
        <dbReference type="ARBA" id="ARBA00022989"/>
    </source>
</evidence>
<evidence type="ECO:0000256" key="1">
    <source>
        <dbReference type="ARBA" id="ARBA00004141"/>
    </source>
</evidence>
<keyword evidence="4 5" id="KW-0472">Membrane</keyword>
<dbReference type="PANTHER" id="PTHR12714:SF9">
    <property type="entry name" value="PROTEIN-S-ISOPRENYLCYSTEINE O-METHYLTRANSFERASE"/>
    <property type="match status" value="1"/>
</dbReference>
<evidence type="ECO:0000256" key="2">
    <source>
        <dbReference type="ARBA" id="ARBA00022692"/>
    </source>
</evidence>
<dbReference type="InterPro" id="IPR007269">
    <property type="entry name" value="ICMT_MeTrfase"/>
</dbReference>
<protein>
    <submittedName>
        <fullName evidence="6">Isoprenylcysteine carboxylmethyltransferase family protein</fullName>
    </submittedName>
</protein>
<reference evidence="6" key="1">
    <citation type="submission" date="2022-08" db="EMBL/GenBank/DDBJ databases">
        <title>Genome analysis of Corynebacteriales strain.</title>
        <authorList>
            <person name="Lee S.D."/>
        </authorList>
    </citation>
    <scope>NUCLEOTIDE SEQUENCE</scope>
    <source>
        <strain evidence="6">D3-21</strain>
    </source>
</reference>
<proteinExistence type="predicted"/>
<feature type="transmembrane region" description="Helical" evidence="5">
    <location>
        <begin position="44"/>
        <end position="64"/>
    </location>
</feature>
<dbReference type="Proteomes" id="UP001152755">
    <property type="component" value="Unassembled WGS sequence"/>
</dbReference>
<evidence type="ECO:0000256" key="4">
    <source>
        <dbReference type="ARBA" id="ARBA00023136"/>
    </source>
</evidence>
<comment type="subcellular location">
    <subcellularLocation>
        <location evidence="1">Membrane</location>
        <topology evidence="1">Multi-pass membrane protein</topology>
    </subcellularLocation>
</comment>
<accession>A0A9X4M1F8</accession>
<organism evidence="6 7">
    <name type="scientific">Speluncibacter jeojiensis</name>
    <dbReference type="NCBI Taxonomy" id="2710754"/>
    <lineage>
        <taxon>Bacteria</taxon>
        <taxon>Bacillati</taxon>
        <taxon>Actinomycetota</taxon>
        <taxon>Actinomycetes</taxon>
        <taxon>Mycobacteriales</taxon>
        <taxon>Speluncibacteraceae</taxon>
        <taxon>Speluncibacter</taxon>
    </lineage>
</organism>